<evidence type="ECO:0000256" key="6">
    <source>
        <dbReference type="ARBA" id="ARBA00022630"/>
    </source>
</evidence>
<evidence type="ECO:0000256" key="9">
    <source>
        <dbReference type="ARBA" id="ARBA00022989"/>
    </source>
</evidence>
<dbReference type="Pfam" id="PF00890">
    <property type="entry name" value="FAD_binding_2"/>
    <property type="match status" value="1"/>
</dbReference>
<name>A0ABR4PN86_9HELO</name>
<gene>
    <name evidence="16" type="ORF">PVAG01_04041</name>
</gene>
<evidence type="ECO:0000256" key="10">
    <source>
        <dbReference type="ARBA" id="ARBA00023002"/>
    </source>
</evidence>
<dbReference type="InterPro" id="IPR003953">
    <property type="entry name" value="FAD-dep_OxRdtase_2_FAD-bd"/>
</dbReference>
<evidence type="ECO:0000259" key="13">
    <source>
        <dbReference type="Pfam" id="PF00732"/>
    </source>
</evidence>
<evidence type="ECO:0000256" key="5">
    <source>
        <dbReference type="ARBA" id="ARBA00013125"/>
    </source>
</evidence>
<dbReference type="InterPro" id="IPR007867">
    <property type="entry name" value="GMC_OxRtase_C"/>
</dbReference>
<evidence type="ECO:0000256" key="3">
    <source>
        <dbReference type="ARBA" id="ARBA00004370"/>
    </source>
</evidence>
<dbReference type="InterPro" id="IPR012400">
    <property type="entry name" value="Long_Oxdase"/>
</dbReference>
<evidence type="ECO:0000256" key="7">
    <source>
        <dbReference type="ARBA" id="ARBA00022692"/>
    </source>
</evidence>
<dbReference type="PANTHER" id="PTHR46056:SF12">
    <property type="entry name" value="LONG-CHAIN-ALCOHOL OXIDASE"/>
    <property type="match status" value="1"/>
</dbReference>
<evidence type="ECO:0000256" key="11">
    <source>
        <dbReference type="ARBA" id="ARBA00023136"/>
    </source>
</evidence>
<feature type="domain" description="Glucose-methanol-choline oxidoreductase C-terminal" evidence="15">
    <location>
        <begin position="589"/>
        <end position="743"/>
    </location>
</feature>
<keyword evidence="10 12" id="KW-0560">Oxidoreductase</keyword>
<evidence type="ECO:0000256" key="8">
    <source>
        <dbReference type="ARBA" id="ARBA00022827"/>
    </source>
</evidence>
<dbReference type="Pfam" id="PF05199">
    <property type="entry name" value="GMC_oxred_C"/>
    <property type="match status" value="1"/>
</dbReference>
<evidence type="ECO:0000259" key="14">
    <source>
        <dbReference type="Pfam" id="PF00890"/>
    </source>
</evidence>
<keyword evidence="7" id="KW-0812">Transmembrane</keyword>
<feature type="domain" description="Glucose-methanol-choline oxidoreductase N-terminal" evidence="13">
    <location>
        <begin position="278"/>
        <end position="506"/>
    </location>
</feature>
<dbReference type="Gene3D" id="3.50.50.60">
    <property type="entry name" value="FAD/NAD(P)-binding domain"/>
    <property type="match status" value="2"/>
</dbReference>
<dbReference type="PIRSF" id="PIRSF028937">
    <property type="entry name" value="Lg_Ch_AO"/>
    <property type="match status" value="1"/>
</dbReference>
<dbReference type="Proteomes" id="UP001629113">
    <property type="component" value="Unassembled WGS sequence"/>
</dbReference>
<comment type="catalytic activity">
    <reaction evidence="1 12">
        <text>a long-chain primary fatty alcohol + O2 = a long-chain fatty aldehyde + H2O2</text>
        <dbReference type="Rhea" id="RHEA:22756"/>
        <dbReference type="ChEBI" id="CHEBI:15379"/>
        <dbReference type="ChEBI" id="CHEBI:16240"/>
        <dbReference type="ChEBI" id="CHEBI:17176"/>
        <dbReference type="ChEBI" id="CHEBI:77396"/>
        <dbReference type="EC" id="1.1.3.20"/>
    </reaction>
</comment>
<dbReference type="InterPro" id="IPR036188">
    <property type="entry name" value="FAD/NAD-bd_sf"/>
</dbReference>
<evidence type="ECO:0000256" key="4">
    <source>
        <dbReference type="ARBA" id="ARBA00010790"/>
    </source>
</evidence>
<dbReference type="Pfam" id="PF00732">
    <property type="entry name" value="GMC_oxred_N"/>
    <property type="match status" value="1"/>
</dbReference>
<evidence type="ECO:0000313" key="16">
    <source>
        <dbReference type="EMBL" id="KAL3424760.1"/>
    </source>
</evidence>
<keyword evidence="9" id="KW-1133">Transmembrane helix</keyword>
<keyword evidence="11" id="KW-0472">Membrane</keyword>
<dbReference type="PANTHER" id="PTHR46056">
    <property type="entry name" value="LONG-CHAIN-ALCOHOL OXIDASE"/>
    <property type="match status" value="1"/>
</dbReference>
<evidence type="ECO:0000256" key="2">
    <source>
        <dbReference type="ARBA" id="ARBA00003842"/>
    </source>
</evidence>
<evidence type="ECO:0000259" key="15">
    <source>
        <dbReference type="Pfam" id="PF05199"/>
    </source>
</evidence>
<comment type="function">
    <text evidence="2">Long-chain fatty alcohol oxidase involved in the omega-oxidation pathway of lipid degradation.</text>
</comment>
<evidence type="ECO:0000313" key="17">
    <source>
        <dbReference type="Proteomes" id="UP001629113"/>
    </source>
</evidence>
<keyword evidence="6" id="KW-0285">Flavoprotein</keyword>
<dbReference type="SUPFAM" id="SSF51905">
    <property type="entry name" value="FAD/NAD(P)-binding domain"/>
    <property type="match status" value="1"/>
</dbReference>
<dbReference type="EMBL" id="JBFCZG010000003">
    <property type="protein sequence ID" value="KAL3424760.1"/>
    <property type="molecule type" value="Genomic_DNA"/>
</dbReference>
<comment type="subcellular location">
    <subcellularLocation>
        <location evidence="3">Membrane</location>
    </subcellularLocation>
</comment>
<comment type="caution">
    <text evidence="16">The sequence shown here is derived from an EMBL/GenBank/DDBJ whole genome shotgun (WGS) entry which is preliminary data.</text>
</comment>
<accession>A0ABR4PN86</accession>
<comment type="similarity">
    <text evidence="4 12">Belongs to the GMC oxidoreductase family.</text>
</comment>
<reference evidence="16 17" key="1">
    <citation type="submission" date="2024-06" db="EMBL/GenBank/DDBJ databases">
        <title>Complete genome of Phlyctema vagabunda strain 19-DSS-EL-015.</title>
        <authorList>
            <person name="Fiorenzani C."/>
        </authorList>
    </citation>
    <scope>NUCLEOTIDE SEQUENCE [LARGE SCALE GENOMIC DNA]</scope>
    <source>
        <strain evidence="16 17">19-DSS-EL-015</strain>
    </source>
</reference>
<sequence>MATHQPPAVENLDIVAPLSNPAPTLEDADYFNEAQWAVLMSIMDAVIPSIHGEPIEPQNIAVLSVPQDEYNTAVNHVRSNITGLQETQLLGGYFQEKPSDNPRFQALLKRTLTLYTREDAKKGFSFILSALNTTVGSYLLTGYSTPIHQQPIHIRQAIIQGWRTSYLPTLNLIYKQMTLVGKNHWLKTSPSLPKLSGFPKAPDHYKPGPYYEYDFIQVSAGSEPEILETDAIIIGSGCGGAVCAKNIAEAGHRVLVVEKSYYYKPEQLPMSEEEAGAHLFENGGIETSDDASISIIAGSNWGGGGTVNWSASLQTQDFVRKEWSEDRGLSFFGTAEFQTCLDRVCHRMGVSADHVRHNFANAAVIEGARKLGYTAKAAPQNTGGEEHFCGHCGMGCGASQKQGPVVTWLPDAAKAGAKFMEGFQVDKVLFDDSNGTKKATGVQGIWISRGGHGGVDGPLSERTTREVIIKAKKVIVSCGSLWSPVILLNSGLKNDQIGRNAYLHPVNTVLAVFKEEVRPWEGGILTSVCTSFENLDGHGHGVKLEVTCGLPALALSQMSWNSGFDFKLQALKYRHTAAFISIARDRDPGRVYQDPATGRPRIQYTPSPFDRANAMEGVLALAKICYVSGAIEIRATIAGTKPFIRSPEELNSAGGAANELDPGVTDPRFAQWLAEVKAAGNKPPNACWASAHQMGSNRMSAHEKDGVVDWKGKVWGTQDLYVSDASVFPSASGVNPMVTNMAISDWISRGVCRELNNSGMGVGARL</sequence>
<evidence type="ECO:0000256" key="1">
    <source>
        <dbReference type="ARBA" id="ARBA00000920"/>
    </source>
</evidence>
<evidence type="ECO:0000256" key="12">
    <source>
        <dbReference type="PIRNR" id="PIRNR028937"/>
    </source>
</evidence>
<feature type="domain" description="FAD-dependent oxidoreductase 2 FAD-binding" evidence="14">
    <location>
        <begin position="230"/>
        <end position="262"/>
    </location>
</feature>
<protein>
    <recommendedName>
        <fullName evidence="5 12">Long-chain-alcohol oxidase</fullName>
        <ecNumber evidence="5 12">1.1.3.20</ecNumber>
    </recommendedName>
</protein>
<dbReference type="EC" id="1.1.3.20" evidence="5 12"/>
<organism evidence="16 17">
    <name type="scientific">Phlyctema vagabunda</name>
    <dbReference type="NCBI Taxonomy" id="108571"/>
    <lineage>
        <taxon>Eukaryota</taxon>
        <taxon>Fungi</taxon>
        <taxon>Dikarya</taxon>
        <taxon>Ascomycota</taxon>
        <taxon>Pezizomycotina</taxon>
        <taxon>Leotiomycetes</taxon>
        <taxon>Helotiales</taxon>
        <taxon>Dermateaceae</taxon>
        <taxon>Phlyctema</taxon>
    </lineage>
</organism>
<dbReference type="InterPro" id="IPR000172">
    <property type="entry name" value="GMC_OxRdtase_N"/>
</dbReference>
<proteinExistence type="inferred from homology"/>
<keyword evidence="17" id="KW-1185">Reference proteome</keyword>
<keyword evidence="8" id="KW-0274">FAD</keyword>